<comment type="caution">
    <text evidence="1">The sequence shown here is derived from an EMBL/GenBank/DDBJ whole genome shotgun (WGS) entry which is preliminary data.</text>
</comment>
<protein>
    <submittedName>
        <fullName evidence="1">Uncharacterized protein</fullName>
    </submittedName>
</protein>
<dbReference type="EMBL" id="VSRR010002657">
    <property type="protein sequence ID" value="MPC32590.1"/>
    <property type="molecule type" value="Genomic_DNA"/>
</dbReference>
<proteinExistence type="predicted"/>
<reference evidence="1 2" key="1">
    <citation type="submission" date="2019-05" db="EMBL/GenBank/DDBJ databases">
        <title>Another draft genome of Portunus trituberculatus and its Hox gene families provides insights of decapod evolution.</title>
        <authorList>
            <person name="Jeong J.-H."/>
            <person name="Song I."/>
            <person name="Kim S."/>
            <person name="Choi T."/>
            <person name="Kim D."/>
            <person name="Ryu S."/>
            <person name="Kim W."/>
        </authorList>
    </citation>
    <scope>NUCLEOTIDE SEQUENCE [LARGE SCALE GENOMIC DNA]</scope>
    <source>
        <tissue evidence="1">Muscle</tissue>
    </source>
</reference>
<evidence type="ECO:0000313" key="2">
    <source>
        <dbReference type="Proteomes" id="UP000324222"/>
    </source>
</evidence>
<gene>
    <name evidence="1" type="ORF">E2C01_025907</name>
</gene>
<name>A0A5B7EE68_PORTR</name>
<organism evidence="1 2">
    <name type="scientific">Portunus trituberculatus</name>
    <name type="common">Swimming crab</name>
    <name type="synonym">Neptunus trituberculatus</name>
    <dbReference type="NCBI Taxonomy" id="210409"/>
    <lineage>
        <taxon>Eukaryota</taxon>
        <taxon>Metazoa</taxon>
        <taxon>Ecdysozoa</taxon>
        <taxon>Arthropoda</taxon>
        <taxon>Crustacea</taxon>
        <taxon>Multicrustacea</taxon>
        <taxon>Malacostraca</taxon>
        <taxon>Eumalacostraca</taxon>
        <taxon>Eucarida</taxon>
        <taxon>Decapoda</taxon>
        <taxon>Pleocyemata</taxon>
        <taxon>Brachyura</taxon>
        <taxon>Eubrachyura</taxon>
        <taxon>Portunoidea</taxon>
        <taxon>Portunidae</taxon>
        <taxon>Portuninae</taxon>
        <taxon>Portunus</taxon>
    </lineage>
</organism>
<dbReference type="Proteomes" id="UP000324222">
    <property type="component" value="Unassembled WGS sequence"/>
</dbReference>
<evidence type="ECO:0000313" key="1">
    <source>
        <dbReference type="EMBL" id="MPC32590.1"/>
    </source>
</evidence>
<sequence>MPIAQTTSSASPLPLPLYARRECRILQHIHSSNLHLQLLTSTHLARVSTLTERAGGDGVEHEAVVTPKTTQHLPAAPFHSLPVAHHQLTRRGSGGGREAMLC</sequence>
<keyword evidence="2" id="KW-1185">Reference proteome</keyword>
<dbReference type="AlphaFoldDB" id="A0A5B7EE68"/>
<accession>A0A5B7EE68</accession>